<dbReference type="Proteomes" id="UP000286510">
    <property type="component" value="Unassembled WGS sequence"/>
</dbReference>
<reference evidence="4 5" key="1">
    <citation type="submission" date="2018-08" db="EMBL/GenBank/DDBJ databases">
        <title>Aphanomyces genome sequencing and annotation.</title>
        <authorList>
            <person name="Minardi D."/>
            <person name="Oidtmann B."/>
            <person name="Van Der Giezen M."/>
            <person name="Studholme D.J."/>
        </authorList>
    </citation>
    <scope>NUCLEOTIDE SEQUENCE [LARGE SCALE GENOMIC DNA]</scope>
    <source>
        <strain evidence="3 5">FDL457</strain>
        <strain evidence="2 4">Kv</strain>
    </source>
</reference>
<accession>A0A397AIH9</accession>
<evidence type="ECO:0000313" key="5">
    <source>
        <dbReference type="Proteomes" id="UP000286510"/>
    </source>
</evidence>
<feature type="region of interest" description="Disordered" evidence="1">
    <location>
        <begin position="1"/>
        <end position="46"/>
    </location>
</feature>
<dbReference type="Proteomes" id="UP000265427">
    <property type="component" value="Unassembled WGS sequence"/>
</dbReference>
<organism evidence="2 4">
    <name type="scientific">Aphanomyces astaci</name>
    <name type="common">Crayfish plague agent</name>
    <dbReference type="NCBI Taxonomy" id="112090"/>
    <lineage>
        <taxon>Eukaryota</taxon>
        <taxon>Sar</taxon>
        <taxon>Stramenopiles</taxon>
        <taxon>Oomycota</taxon>
        <taxon>Saprolegniomycetes</taxon>
        <taxon>Saprolegniales</taxon>
        <taxon>Verrucalvaceae</taxon>
        <taxon>Aphanomyces</taxon>
    </lineage>
</organism>
<name>A0A397AIH9_APHAT</name>
<evidence type="ECO:0000256" key="1">
    <source>
        <dbReference type="SAM" id="MobiDB-lite"/>
    </source>
</evidence>
<evidence type="ECO:0000313" key="2">
    <source>
        <dbReference type="EMBL" id="RHY07663.1"/>
    </source>
</evidence>
<evidence type="ECO:0000313" key="4">
    <source>
        <dbReference type="Proteomes" id="UP000265427"/>
    </source>
</evidence>
<proteinExistence type="predicted"/>
<gene>
    <name evidence="3" type="ORF">DYB26_006546</name>
    <name evidence="2" type="ORF">DYB36_000383</name>
</gene>
<sequence length="245" mass="26810">MPLNKRTTHWMSRGGCGSEGATPTPKLGTNRPAGVLDGGFSMTTTEDDVTRGRISSGAFKLDRTLENESDIADTFRCWATSTNPDLESGRKWNLQKARVSTADTYKDSHYPKMRAQSRGRNVGNVKVYPLATSMIVAKKLTRNSAWQPATSHTYTHVDVESPNISRTPISKTPRVAVRVMASCSSVTNYAAGNFYYIYLIMGTHPTRLVAVRSPCAKCQQPQTAKDNASNGIHGSTVEMFEVVNG</sequence>
<protein>
    <submittedName>
        <fullName evidence="2">Uncharacterized protein</fullName>
    </submittedName>
</protein>
<evidence type="ECO:0000313" key="3">
    <source>
        <dbReference type="EMBL" id="RHY80603.1"/>
    </source>
</evidence>
<dbReference type="AlphaFoldDB" id="A0A397AIH9"/>
<dbReference type="EMBL" id="QUTF01027216">
    <property type="protein sequence ID" value="RHY80603.1"/>
    <property type="molecule type" value="Genomic_DNA"/>
</dbReference>
<dbReference type="EMBL" id="QUSZ01005923">
    <property type="protein sequence ID" value="RHY07663.1"/>
    <property type="molecule type" value="Genomic_DNA"/>
</dbReference>
<comment type="caution">
    <text evidence="2">The sequence shown here is derived from an EMBL/GenBank/DDBJ whole genome shotgun (WGS) entry which is preliminary data.</text>
</comment>